<reference evidence="1" key="1">
    <citation type="submission" date="2014-12" db="EMBL/GenBank/DDBJ databases">
        <title>Insight into the proteome of Arion vulgaris.</title>
        <authorList>
            <person name="Aradska J."/>
            <person name="Bulat T."/>
            <person name="Smidak R."/>
            <person name="Sarate P."/>
            <person name="Gangsoo J."/>
            <person name="Sialana F."/>
            <person name="Bilban M."/>
            <person name="Lubec G."/>
        </authorList>
    </citation>
    <scope>NUCLEOTIDE SEQUENCE</scope>
    <source>
        <tissue evidence="1">Skin</tissue>
    </source>
</reference>
<accession>A0A0B7ADD2</accession>
<dbReference type="EMBL" id="HACG01031176">
    <property type="protein sequence ID" value="CEK78041.1"/>
    <property type="molecule type" value="Transcribed_RNA"/>
</dbReference>
<name>A0A0B7ADD2_9EUPU</name>
<feature type="non-terminal residue" evidence="1">
    <location>
        <position position="85"/>
    </location>
</feature>
<evidence type="ECO:0000313" key="1">
    <source>
        <dbReference type="EMBL" id="CEK78041.1"/>
    </source>
</evidence>
<protein>
    <submittedName>
        <fullName evidence="1">Uncharacterized protein</fullName>
    </submittedName>
</protein>
<gene>
    <name evidence="1" type="primary">ORF107980</name>
</gene>
<sequence>MRHGVVNFVNQTNTEDNSYGLLFLDVCQSMSTESCLVHIYNLQQQHAQNIMPDSHIYKLWQQHAQNILPDSHIYNLWQQHDQNCL</sequence>
<organism evidence="1">
    <name type="scientific">Arion vulgaris</name>
    <dbReference type="NCBI Taxonomy" id="1028688"/>
    <lineage>
        <taxon>Eukaryota</taxon>
        <taxon>Metazoa</taxon>
        <taxon>Spiralia</taxon>
        <taxon>Lophotrochozoa</taxon>
        <taxon>Mollusca</taxon>
        <taxon>Gastropoda</taxon>
        <taxon>Heterobranchia</taxon>
        <taxon>Euthyneura</taxon>
        <taxon>Panpulmonata</taxon>
        <taxon>Eupulmonata</taxon>
        <taxon>Stylommatophora</taxon>
        <taxon>Helicina</taxon>
        <taxon>Arionoidea</taxon>
        <taxon>Arionidae</taxon>
        <taxon>Arion</taxon>
    </lineage>
</organism>
<proteinExistence type="predicted"/>
<dbReference type="AlphaFoldDB" id="A0A0B7ADD2"/>